<keyword evidence="6" id="KW-1185">Reference proteome</keyword>
<dbReference type="PANTHER" id="PTHR42781">
    <property type="entry name" value="SPERMIDINE/PUTRESCINE IMPORT ATP-BINDING PROTEIN POTA"/>
    <property type="match status" value="1"/>
</dbReference>
<organism evidence="5 6">
    <name type="scientific">Denitrobaculum tricleocarpae</name>
    <dbReference type="NCBI Taxonomy" id="2591009"/>
    <lineage>
        <taxon>Bacteria</taxon>
        <taxon>Pseudomonadati</taxon>
        <taxon>Pseudomonadota</taxon>
        <taxon>Alphaproteobacteria</taxon>
        <taxon>Rhodospirillales</taxon>
        <taxon>Rhodospirillaceae</taxon>
        <taxon>Denitrobaculum</taxon>
    </lineage>
</organism>
<dbReference type="InterPro" id="IPR050093">
    <property type="entry name" value="ABC_SmlMolc_Importer"/>
</dbReference>
<dbReference type="AlphaFoldDB" id="A0A545T836"/>
<dbReference type="GO" id="GO:0016887">
    <property type="term" value="F:ATP hydrolysis activity"/>
    <property type="evidence" value="ECO:0007669"/>
    <property type="project" value="InterPro"/>
</dbReference>
<dbReference type="GO" id="GO:0005524">
    <property type="term" value="F:ATP binding"/>
    <property type="evidence" value="ECO:0007669"/>
    <property type="project" value="UniProtKB-KW"/>
</dbReference>
<dbReference type="PANTHER" id="PTHR42781:SF4">
    <property type="entry name" value="SPERMIDINE_PUTRESCINE IMPORT ATP-BINDING PROTEIN POTA"/>
    <property type="match status" value="1"/>
</dbReference>
<evidence type="ECO:0000256" key="3">
    <source>
        <dbReference type="ARBA" id="ARBA00022840"/>
    </source>
</evidence>
<protein>
    <submittedName>
        <fullName evidence="5">ATP-binding cassette domain-containing protein</fullName>
    </submittedName>
</protein>
<reference evidence="5 6" key="1">
    <citation type="submission" date="2019-06" db="EMBL/GenBank/DDBJ databases">
        <title>Whole genome sequence for Rhodospirillaceae sp. R148.</title>
        <authorList>
            <person name="Wang G."/>
        </authorList>
    </citation>
    <scope>NUCLEOTIDE SEQUENCE [LARGE SCALE GENOMIC DNA]</scope>
    <source>
        <strain evidence="5 6">R148</strain>
    </source>
</reference>
<gene>
    <name evidence="5" type="ORF">FKG95_25295</name>
</gene>
<evidence type="ECO:0000256" key="1">
    <source>
        <dbReference type="ARBA" id="ARBA00022448"/>
    </source>
</evidence>
<evidence type="ECO:0000313" key="6">
    <source>
        <dbReference type="Proteomes" id="UP000315252"/>
    </source>
</evidence>
<keyword evidence="3 5" id="KW-0067">ATP-binding</keyword>
<name>A0A545T836_9PROT</name>
<dbReference type="PROSITE" id="PS50893">
    <property type="entry name" value="ABC_TRANSPORTER_2"/>
    <property type="match status" value="1"/>
</dbReference>
<dbReference type="SUPFAM" id="SSF52540">
    <property type="entry name" value="P-loop containing nucleoside triphosphate hydrolases"/>
    <property type="match status" value="1"/>
</dbReference>
<dbReference type="Proteomes" id="UP000315252">
    <property type="component" value="Unassembled WGS sequence"/>
</dbReference>
<dbReference type="Gene3D" id="3.40.50.300">
    <property type="entry name" value="P-loop containing nucleotide triphosphate hydrolases"/>
    <property type="match status" value="1"/>
</dbReference>
<proteinExistence type="predicted"/>
<dbReference type="InterPro" id="IPR003439">
    <property type="entry name" value="ABC_transporter-like_ATP-bd"/>
</dbReference>
<comment type="caution">
    <text evidence="5">The sequence shown here is derived from an EMBL/GenBank/DDBJ whole genome shotgun (WGS) entry which is preliminary data.</text>
</comment>
<dbReference type="EMBL" id="VHSH01000011">
    <property type="protein sequence ID" value="TQV73380.1"/>
    <property type="molecule type" value="Genomic_DNA"/>
</dbReference>
<dbReference type="Pfam" id="PF00005">
    <property type="entry name" value="ABC_tran"/>
    <property type="match status" value="1"/>
</dbReference>
<evidence type="ECO:0000313" key="5">
    <source>
        <dbReference type="EMBL" id="TQV73380.1"/>
    </source>
</evidence>
<dbReference type="OrthoDB" id="9802264at2"/>
<dbReference type="SMART" id="SM00382">
    <property type="entry name" value="AAA"/>
    <property type="match status" value="1"/>
</dbReference>
<keyword evidence="2" id="KW-0547">Nucleotide-binding</keyword>
<feature type="domain" description="ABC transporter" evidence="4">
    <location>
        <begin position="7"/>
        <end position="240"/>
    </location>
</feature>
<accession>A0A545T836</accession>
<evidence type="ECO:0000259" key="4">
    <source>
        <dbReference type="PROSITE" id="PS50893"/>
    </source>
</evidence>
<dbReference type="InterPro" id="IPR027417">
    <property type="entry name" value="P-loop_NTPase"/>
</dbReference>
<evidence type="ECO:0000256" key="2">
    <source>
        <dbReference type="ARBA" id="ARBA00022741"/>
    </source>
</evidence>
<dbReference type="InterPro" id="IPR003593">
    <property type="entry name" value="AAA+_ATPase"/>
</dbReference>
<sequence>MEAQSSLALRGVSLAIAGRPLIAPLDLDVNGGEIVTLMGPSGSGKSSILACVCGTLDPIFDTTGKIFINGQDMTGFPPERRRAGILFQDDLLFPHLSVGENLAFGLPRHIKNRQERDARINQALVEADLEGFARRDPATLSGGQRARVALMRTLLSEPRALLLDEPFSKLDVHLRERVRRFVFDHARAEGLPTLLVTHDPEDAAATGERVVEVQPAMVDNSSASRPPQKNHEISTVDHREVGIIKKLSL</sequence>
<keyword evidence="1" id="KW-0813">Transport</keyword>